<dbReference type="SUPFAM" id="SSF56496">
    <property type="entry name" value="Fibrinogen C-terminal domain-like"/>
    <property type="match status" value="2"/>
</dbReference>
<protein>
    <submittedName>
        <fullName evidence="3">Angiopoietin-related protein 2-like</fullName>
    </submittedName>
</protein>
<dbReference type="InParanoid" id="A0A1S3K9T3"/>
<gene>
    <name evidence="3" type="primary">LOC106179789</name>
</gene>
<accession>A0A1S3K9T3</accession>
<dbReference type="PANTHER" id="PTHR19143">
    <property type="entry name" value="FIBRINOGEN/TENASCIN/ANGIOPOEITIN"/>
    <property type="match status" value="1"/>
</dbReference>
<feature type="domain" description="Fibrinogen C-terminal" evidence="1">
    <location>
        <begin position="137"/>
        <end position="343"/>
    </location>
</feature>
<keyword evidence="2" id="KW-1185">Reference proteome</keyword>
<dbReference type="Pfam" id="PF00147">
    <property type="entry name" value="Fibrinogen_C"/>
    <property type="match status" value="1"/>
</dbReference>
<dbReference type="Gene3D" id="3.90.215.10">
    <property type="entry name" value="Gamma Fibrinogen, chain A, domain 1"/>
    <property type="match status" value="2"/>
</dbReference>
<dbReference type="RefSeq" id="XP_013419011.2">
    <property type="nucleotide sequence ID" value="XM_013563557.2"/>
</dbReference>
<evidence type="ECO:0000313" key="2">
    <source>
        <dbReference type="Proteomes" id="UP000085678"/>
    </source>
</evidence>
<evidence type="ECO:0000259" key="1">
    <source>
        <dbReference type="PROSITE" id="PS51406"/>
    </source>
</evidence>
<reference evidence="3" key="1">
    <citation type="submission" date="2025-08" db="UniProtKB">
        <authorList>
            <consortium name="RefSeq"/>
        </authorList>
    </citation>
    <scope>IDENTIFICATION</scope>
    <source>
        <tissue evidence="3">Gonads</tissue>
    </source>
</reference>
<dbReference type="STRING" id="7574.A0A1S3K9T3"/>
<dbReference type="OrthoDB" id="6275059at2759"/>
<sequence length="387" mass="43802">MSSKRGNIPRQLTALSSAWTTRISQVAVCDVQLVWSYVSHEGWDEYRDGFGDVAGDHWLGLEAFHHLTNQGNYSLMTEVRDMLTDTYFSDIHVGFRVSSEDEEYTLDITPGGVGNLSANGTSHKWNRFYKFTTLDRDNDKKGLANCAVLHGGGEVDGVHWIYSHGMKRAVQVYCEQGEVDGVHWIYSHGMKRAVQVYCEQGWTVLMRRTSDELNFTREWTEFRNGFGDVAGDHWLGLEAFHHLTNQGNYSLMTEVRDVLTDTYFSHVLVNFTVEPEETHYTLGHFPQGEGNLSNGEPWLSIQGMKFSTYESDNDLINNHNCAESYAGGWWYNSCSEVSLTGKYSTVYVAENCAGECFSRFKHNGIPYGSNGDGAVLLHWAVMKIKQV</sequence>
<dbReference type="Proteomes" id="UP000085678">
    <property type="component" value="Unplaced"/>
</dbReference>
<dbReference type="GeneID" id="106179789"/>
<dbReference type="GO" id="GO:0005615">
    <property type="term" value="C:extracellular space"/>
    <property type="evidence" value="ECO:0007669"/>
    <property type="project" value="TreeGrafter"/>
</dbReference>
<name>A0A1S3K9T3_LINAN</name>
<evidence type="ECO:0000313" key="3">
    <source>
        <dbReference type="RefSeq" id="XP_013419011.2"/>
    </source>
</evidence>
<dbReference type="InterPro" id="IPR002181">
    <property type="entry name" value="Fibrinogen_a/b/g_C_dom"/>
</dbReference>
<dbReference type="AlphaFoldDB" id="A0A1S3K9T3"/>
<dbReference type="InterPro" id="IPR050373">
    <property type="entry name" value="Fibrinogen_C-term_domain"/>
</dbReference>
<organism evidence="2 3">
    <name type="scientific">Lingula anatina</name>
    <name type="common">Brachiopod</name>
    <name type="synonym">Lingula unguis</name>
    <dbReference type="NCBI Taxonomy" id="7574"/>
    <lineage>
        <taxon>Eukaryota</taxon>
        <taxon>Metazoa</taxon>
        <taxon>Spiralia</taxon>
        <taxon>Lophotrochozoa</taxon>
        <taxon>Brachiopoda</taxon>
        <taxon>Linguliformea</taxon>
        <taxon>Lingulata</taxon>
        <taxon>Lingulida</taxon>
        <taxon>Linguloidea</taxon>
        <taxon>Lingulidae</taxon>
        <taxon>Lingula</taxon>
    </lineage>
</organism>
<dbReference type="InterPro" id="IPR036056">
    <property type="entry name" value="Fibrinogen-like_C"/>
</dbReference>
<dbReference type="InterPro" id="IPR014716">
    <property type="entry name" value="Fibrinogen_a/b/g_C_1"/>
</dbReference>
<proteinExistence type="predicted"/>
<dbReference type="SMART" id="SM00186">
    <property type="entry name" value="FBG"/>
    <property type="match status" value="1"/>
</dbReference>
<dbReference type="KEGG" id="lak:106179789"/>
<dbReference type="Gene3D" id="4.10.530.10">
    <property type="entry name" value="Gamma-fibrinogen Carboxyl Terminal Fragment, domain 2"/>
    <property type="match status" value="1"/>
</dbReference>
<dbReference type="PROSITE" id="PS51406">
    <property type="entry name" value="FIBRINOGEN_C_2"/>
    <property type="match status" value="1"/>
</dbReference>